<gene>
    <name evidence="3" type="ordered locus">Deima_2074</name>
</gene>
<dbReference type="RefSeq" id="WP_013557222.1">
    <property type="nucleotide sequence ID" value="NC_014958.1"/>
</dbReference>
<feature type="binding site" evidence="2">
    <location>
        <position position="147"/>
    </location>
    <ligand>
        <name>Fe cation</name>
        <dbReference type="ChEBI" id="CHEBI:24875"/>
        <label>2</label>
    </ligand>
</feature>
<dbReference type="InterPro" id="IPR029052">
    <property type="entry name" value="Metallo-depent_PP-like"/>
</dbReference>
<dbReference type="Proteomes" id="UP000008635">
    <property type="component" value="Chromosome"/>
</dbReference>
<dbReference type="Gene3D" id="3.60.21.10">
    <property type="match status" value="1"/>
</dbReference>
<feature type="binding site" evidence="2">
    <location>
        <position position="39"/>
    </location>
    <ligand>
        <name>Fe cation</name>
        <dbReference type="ChEBI" id="CHEBI:24875"/>
        <label>1</label>
    </ligand>
</feature>
<dbReference type="PIRSF" id="PIRSF004789">
    <property type="entry name" value="DR1281"/>
    <property type="match status" value="1"/>
</dbReference>
<feature type="binding site" evidence="2">
    <location>
        <position position="172"/>
    </location>
    <ligand>
        <name>Fe cation</name>
        <dbReference type="ChEBI" id="CHEBI:24875"/>
        <label>2</label>
    </ligand>
</feature>
<sequence>MLRLLFVGDVYGKPGRRVLGTHLPAIRDAYDFIIVNGENAAGGFGLNRESAQAIFKAGAGCITLGNHTWNNKEVHTLFEDGRVIRPLNYPAGAPGAGYTTFTVGGERLTVVNLLGRVYMDPNVDNPFSLMEDLLTRPDLGTVFVDFHAEATSEKVAFARHFDGRVAAVIGTHTHVPTADTRLLPGGTAFQADAGMTGPYESIIGADPEGPIQRFLTGLPHRYVVAEGPAQLNAVAIDIQGGRATRIERVTHLEQ</sequence>
<feature type="binding site" evidence="2">
    <location>
        <position position="38"/>
    </location>
    <ligand>
        <name>Fe cation</name>
        <dbReference type="ChEBI" id="CHEBI:24875"/>
        <label>1</label>
    </ligand>
</feature>
<dbReference type="InterPro" id="IPR005235">
    <property type="entry name" value="YmdB-like"/>
</dbReference>
<dbReference type="OrthoDB" id="9801109at2"/>
<feature type="binding site" evidence="2">
    <location>
        <position position="66"/>
    </location>
    <ligand>
        <name>Fe cation</name>
        <dbReference type="ChEBI" id="CHEBI:24875"/>
        <label>2</label>
    </ligand>
</feature>
<keyword evidence="2" id="KW-0479">Metal-binding</keyword>
<dbReference type="NCBIfam" id="TIGR00282">
    <property type="entry name" value="TIGR00282 family metallophosphoesterase"/>
    <property type="match status" value="1"/>
</dbReference>
<keyword evidence="4" id="KW-1185">Reference proteome</keyword>
<proteinExistence type="predicted"/>
<accession>E8U9H8</accession>
<name>E8U9H8_DEIML</name>
<dbReference type="SUPFAM" id="SSF56300">
    <property type="entry name" value="Metallo-dependent phosphatases"/>
    <property type="match status" value="1"/>
</dbReference>
<feature type="binding site" evidence="2">
    <location>
        <position position="38"/>
    </location>
    <ligand>
        <name>Fe cation</name>
        <dbReference type="ChEBI" id="CHEBI:24875"/>
        <label>2</label>
    </ligand>
</feature>
<dbReference type="AlphaFoldDB" id="E8U9H8"/>
<dbReference type="EMBL" id="CP002454">
    <property type="protein sequence ID" value="ADV67717.1"/>
    <property type="molecule type" value="Genomic_DNA"/>
</dbReference>
<reference evidence="4" key="2">
    <citation type="submission" date="2011-01" db="EMBL/GenBank/DDBJ databases">
        <title>The complete genome of Deinococcus maricopensis DSM 21211.</title>
        <authorList>
            <consortium name="US DOE Joint Genome Institute (JGI-PGF)"/>
            <person name="Lucas S."/>
            <person name="Copeland A."/>
            <person name="Lapidus A."/>
            <person name="Goodwin L."/>
            <person name="Pitluck S."/>
            <person name="Kyrpides N."/>
            <person name="Mavromatis K."/>
            <person name="Pagani I."/>
            <person name="Ivanova N."/>
            <person name="Ovchinnikova G."/>
            <person name="Zeytun A."/>
            <person name="Detter J.C."/>
            <person name="Han C."/>
            <person name="Land M."/>
            <person name="Hauser L."/>
            <person name="Markowitz V."/>
            <person name="Cheng J.-F."/>
            <person name="Hugenholtz P."/>
            <person name="Woyke T."/>
            <person name="Wu D."/>
            <person name="Pukall R."/>
            <person name="Gehrich-Schroeter G."/>
            <person name="Brambilla E."/>
            <person name="Klenk H.-P."/>
            <person name="Eisen J.A."/>
        </authorList>
    </citation>
    <scope>NUCLEOTIDE SEQUENCE [LARGE SCALE GENOMIC DNA]</scope>
    <source>
        <strain evidence="4">DSM 21211 / LMG 22137 / NRRL B-23946 / LB-34</strain>
    </source>
</reference>
<reference evidence="3 4" key="1">
    <citation type="journal article" date="2011" name="Stand. Genomic Sci.">
        <title>Complete genome sequence of Deinococcus maricopensis type strain (LB-34).</title>
        <authorList>
            <person name="Pukall R."/>
            <person name="Zeytun A."/>
            <person name="Lucas S."/>
            <person name="Lapidus A."/>
            <person name="Hammon N."/>
            <person name="Deshpande S."/>
            <person name="Nolan M."/>
            <person name="Cheng J.F."/>
            <person name="Pitluck S."/>
            <person name="Liolios K."/>
            <person name="Pagani I."/>
            <person name="Mikhailova N."/>
            <person name="Ivanova N."/>
            <person name="Mavromatis K."/>
            <person name="Pati A."/>
            <person name="Tapia R."/>
            <person name="Han C."/>
            <person name="Goodwin L."/>
            <person name="Chen A."/>
            <person name="Palaniappan K."/>
            <person name="Land M."/>
            <person name="Hauser L."/>
            <person name="Chang Y.J."/>
            <person name="Jeffries C.D."/>
            <person name="Brambilla E.M."/>
            <person name="Rohde M."/>
            <person name="Goker M."/>
            <person name="Detter J.C."/>
            <person name="Woyke T."/>
            <person name="Bristow J."/>
            <person name="Eisen J.A."/>
            <person name="Markowitz V."/>
            <person name="Hugenholtz P."/>
            <person name="Kyrpides N.C."/>
            <person name="Klenk H.P."/>
        </authorList>
    </citation>
    <scope>NUCLEOTIDE SEQUENCE [LARGE SCALE GENOMIC DNA]</scope>
    <source>
        <strain evidence="4">DSM 21211 / LMG 22137 / NRRL B-23946 / LB-34</strain>
    </source>
</reference>
<dbReference type="STRING" id="709986.Deima_2074"/>
<evidence type="ECO:0000313" key="4">
    <source>
        <dbReference type="Proteomes" id="UP000008635"/>
    </source>
</evidence>
<evidence type="ECO:0000313" key="3">
    <source>
        <dbReference type="EMBL" id="ADV67717.1"/>
    </source>
</evidence>
<feature type="binding site" evidence="2">
    <location>
        <position position="9"/>
    </location>
    <ligand>
        <name>Fe cation</name>
        <dbReference type="ChEBI" id="CHEBI:24875"/>
        <label>1</label>
    </ligand>
</feature>
<dbReference type="Pfam" id="PF13277">
    <property type="entry name" value="YmdB"/>
    <property type="match status" value="1"/>
</dbReference>
<feature type="active site" description="Proton donor" evidence="1">
    <location>
        <position position="67"/>
    </location>
</feature>
<organism evidence="3 4">
    <name type="scientific">Deinococcus maricopensis (strain DSM 21211 / LMG 22137 / NRRL B-23946 / LB-34)</name>
    <dbReference type="NCBI Taxonomy" id="709986"/>
    <lineage>
        <taxon>Bacteria</taxon>
        <taxon>Thermotogati</taxon>
        <taxon>Deinococcota</taxon>
        <taxon>Deinococci</taxon>
        <taxon>Deinococcales</taxon>
        <taxon>Deinococcaceae</taxon>
        <taxon>Deinococcus</taxon>
    </lineage>
</organism>
<protein>
    <recommendedName>
        <fullName evidence="5">Metallophosphoesterase</fullName>
    </recommendedName>
</protein>
<dbReference type="eggNOG" id="COG1692">
    <property type="taxonomic scope" value="Bacteria"/>
</dbReference>
<dbReference type="HOGENOM" id="CLU_068238_0_0_0"/>
<evidence type="ECO:0000256" key="2">
    <source>
        <dbReference type="PIRSR" id="PIRSR004789-51"/>
    </source>
</evidence>
<feature type="binding site" evidence="2">
    <location>
        <position position="174"/>
    </location>
    <ligand>
        <name>Fe cation</name>
        <dbReference type="ChEBI" id="CHEBI:24875"/>
        <label>1</label>
    </ligand>
</feature>
<dbReference type="KEGG" id="dmr:Deima_2074"/>
<dbReference type="PANTHER" id="PTHR36303">
    <property type="entry name" value="2',3'-CYCLIC-NUCLEOTIDE 2'-PHOSPHODIESTERASE"/>
    <property type="match status" value="1"/>
</dbReference>
<evidence type="ECO:0008006" key="5">
    <source>
        <dbReference type="Google" id="ProtNLM"/>
    </source>
</evidence>
<dbReference type="PANTHER" id="PTHR36303:SF1">
    <property type="entry name" value="2',3'-CYCLIC-NUCLEOTIDE 2'-PHOSPHODIESTERASE"/>
    <property type="match status" value="1"/>
</dbReference>
<dbReference type="CDD" id="cd07382">
    <property type="entry name" value="MPP_DR1281"/>
    <property type="match status" value="1"/>
</dbReference>
<dbReference type="GO" id="GO:0004113">
    <property type="term" value="F:2',3'-cyclic-nucleotide 3'-phosphodiesterase activity"/>
    <property type="evidence" value="ECO:0007669"/>
    <property type="project" value="TreeGrafter"/>
</dbReference>
<evidence type="ECO:0000256" key="1">
    <source>
        <dbReference type="PIRSR" id="PIRSR004789-50"/>
    </source>
</evidence>
<dbReference type="GO" id="GO:0046872">
    <property type="term" value="F:metal ion binding"/>
    <property type="evidence" value="ECO:0007669"/>
    <property type="project" value="UniProtKB-KW"/>
</dbReference>